<dbReference type="GO" id="GO:0031177">
    <property type="term" value="F:phosphopantetheine binding"/>
    <property type="evidence" value="ECO:0007669"/>
    <property type="project" value="InterPro"/>
</dbReference>
<dbReference type="Gene3D" id="3.40.50.12780">
    <property type="entry name" value="N-terminal domain of ligase-like"/>
    <property type="match status" value="1"/>
</dbReference>
<dbReference type="STRING" id="1420851.AU255_00180"/>
<reference evidence="5 6" key="1">
    <citation type="submission" date="2015-12" db="EMBL/GenBank/DDBJ databases">
        <authorList>
            <person name="Shamseldin A."/>
            <person name="Moawad H."/>
            <person name="Abd El-Rahim W.M."/>
            <person name="Sadowsky M.J."/>
        </authorList>
    </citation>
    <scope>NUCLEOTIDE SEQUENCE [LARGE SCALE GENOMIC DNA]</scope>
    <source>
        <strain evidence="5 6">WF1</strain>
    </source>
</reference>
<evidence type="ECO:0000313" key="6">
    <source>
        <dbReference type="Proteomes" id="UP000191980"/>
    </source>
</evidence>
<evidence type="ECO:0000256" key="1">
    <source>
        <dbReference type="ARBA" id="ARBA00006432"/>
    </source>
</evidence>
<keyword evidence="6" id="KW-1185">Reference proteome</keyword>
<comment type="similarity">
    <text evidence="1">Belongs to the ATP-dependent AMP-binding enzyme family.</text>
</comment>
<dbReference type="PROSITE" id="PS50075">
    <property type="entry name" value="CARRIER"/>
    <property type="match status" value="1"/>
</dbReference>
<name>A0A1V8M4C6_9GAMM</name>
<dbReference type="InterPro" id="IPR000873">
    <property type="entry name" value="AMP-dep_synth/lig_dom"/>
</dbReference>
<dbReference type="Gene3D" id="3.30.300.30">
    <property type="match status" value="1"/>
</dbReference>
<dbReference type="Gene3D" id="1.10.1200.10">
    <property type="entry name" value="ACP-like"/>
    <property type="match status" value="1"/>
</dbReference>
<comment type="caution">
    <text evidence="5">The sequence shown here is derived from an EMBL/GenBank/DDBJ whole genome shotgun (WGS) entry which is preliminary data.</text>
</comment>
<dbReference type="InterPro" id="IPR036736">
    <property type="entry name" value="ACP-like_sf"/>
</dbReference>
<evidence type="ECO:0000313" key="5">
    <source>
        <dbReference type="EMBL" id="OQK16368.1"/>
    </source>
</evidence>
<gene>
    <name evidence="5" type="ORF">AU255_00180</name>
</gene>
<dbReference type="SMART" id="SM00823">
    <property type="entry name" value="PKS_PP"/>
    <property type="match status" value="1"/>
</dbReference>
<dbReference type="EMBL" id="LPUF01000001">
    <property type="protein sequence ID" value="OQK16368.1"/>
    <property type="molecule type" value="Genomic_DNA"/>
</dbReference>
<dbReference type="Pfam" id="PF00550">
    <property type="entry name" value="PP-binding"/>
    <property type="match status" value="1"/>
</dbReference>
<dbReference type="InterPro" id="IPR045851">
    <property type="entry name" value="AMP-bd_C_sf"/>
</dbReference>
<dbReference type="PANTHER" id="PTHR22754:SF32">
    <property type="entry name" value="DISCO-INTERACTING PROTEIN 2"/>
    <property type="match status" value="1"/>
</dbReference>
<dbReference type="InterPro" id="IPR020806">
    <property type="entry name" value="PKS_PP-bd"/>
</dbReference>
<evidence type="ECO:0000259" key="4">
    <source>
        <dbReference type="PROSITE" id="PS50075"/>
    </source>
</evidence>
<sequence>MQLIDKYNMSATSFPATLTEALQNTAKGNKSITYIKAKNDELTISYAELYDRALHLLYQLQQAGVKQGDELILLAENNEQFVDVFWAAILGGIIVVPLNASSQNTAHKRVLSVFQKLNKPFIWTSADALQQLLKYADEWQQGALKPHLQAQSLLAEQRMPDQNKANPAEIKPQDTAFIQFSSGSTGEPKGVVLTHHNLMSNIRSILIGSKATEDDVSLSWMPLTHDMGIIGFHLSPLVLNTDVYLMSSELFVRRPNLWLDKISEKKATVSASPNFGYQHVLKYFKPEKQSHLDLSALRLIFNGAEQISAALCREFNATLKPFGFKENVIFPVYGLAEASLAAAFTEPAAAVQSIFINRQHLQLGDHIILSSEQQEDSLEMVLLGSAVSDTGLIVANDAGQELAELTLGYVLIRGDNVTQGYYDDAELTAATINAEGWLDTGDIGFIYQDQLVLTGRLKDLIIVNGQNYHAHDLEQLCETLSEMGEQKAAACTIPGDNGEALAMFVTYKGELDDFIPLANAIRAVLAKDAGIEVAEVIPVSAFPKTTSGKVQRFNLSNQFIAGEFVATLEQLHQLSMPQADLQQSEAGSIEQQLMQICKEVMPERQIVPTDDLFEIGISSLSLTQIHERLDQLFPDQIDLTDLFDYPSISALASFLEQQSVDRE</sequence>
<dbReference type="AlphaFoldDB" id="A0A1V8M4C6"/>
<dbReference type="InterPro" id="IPR042099">
    <property type="entry name" value="ANL_N_sf"/>
</dbReference>
<organism evidence="5 6">
    <name type="scientific">Methyloprofundus sedimenti</name>
    <dbReference type="NCBI Taxonomy" id="1420851"/>
    <lineage>
        <taxon>Bacteria</taxon>
        <taxon>Pseudomonadati</taxon>
        <taxon>Pseudomonadota</taxon>
        <taxon>Gammaproteobacteria</taxon>
        <taxon>Methylococcales</taxon>
        <taxon>Methylococcaceae</taxon>
        <taxon>Methyloprofundus</taxon>
    </lineage>
</organism>
<evidence type="ECO:0000256" key="2">
    <source>
        <dbReference type="ARBA" id="ARBA00022450"/>
    </source>
</evidence>
<keyword evidence="2" id="KW-0596">Phosphopantetheine</keyword>
<dbReference type="InterPro" id="IPR009081">
    <property type="entry name" value="PP-bd_ACP"/>
</dbReference>
<dbReference type="Pfam" id="PF00501">
    <property type="entry name" value="AMP-binding"/>
    <property type="match status" value="1"/>
</dbReference>
<dbReference type="SUPFAM" id="SSF56801">
    <property type="entry name" value="Acetyl-CoA synthetase-like"/>
    <property type="match status" value="1"/>
</dbReference>
<feature type="domain" description="Carrier" evidence="4">
    <location>
        <begin position="584"/>
        <end position="659"/>
    </location>
</feature>
<dbReference type="SUPFAM" id="SSF47336">
    <property type="entry name" value="ACP-like"/>
    <property type="match status" value="1"/>
</dbReference>
<proteinExistence type="inferred from homology"/>
<keyword evidence="3" id="KW-0597">Phosphoprotein</keyword>
<accession>A0A1V8M4C6</accession>
<evidence type="ECO:0000256" key="3">
    <source>
        <dbReference type="ARBA" id="ARBA00022553"/>
    </source>
</evidence>
<dbReference type="InterPro" id="IPR020845">
    <property type="entry name" value="AMP-binding_CS"/>
</dbReference>
<dbReference type="Proteomes" id="UP000191980">
    <property type="component" value="Unassembled WGS sequence"/>
</dbReference>
<protein>
    <recommendedName>
        <fullName evidence="4">Carrier domain-containing protein</fullName>
    </recommendedName>
</protein>
<dbReference type="PANTHER" id="PTHR22754">
    <property type="entry name" value="DISCO-INTERACTING PROTEIN 2 DIP2 -RELATED"/>
    <property type="match status" value="1"/>
</dbReference>
<dbReference type="PROSITE" id="PS00455">
    <property type="entry name" value="AMP_BINDING"/>
    <property type="match status" value="1"/>
</dbReference>